<feature type="region of interest" description="Disordered" evidence="1">
    <location>
        <begin position="1"/>
        <end position="27"/>
    </location>
</feature>
<proteinExistence type="predicted"/>
<name>A0A8I1ACK7_THEIN</name>
<evidence type="ECO:0000313" key="3">
    <source>
        <dbReference type="Proteomes" id="UP000633619"/>
    </source>
</evidence>
<dbReference type="AlphaFoldDB" id="A0A8I1ACK7"/>
<protein>
    <submittedName>
        <fullName evidence="2">Uncharacterized protein</fullName>
    </submittedName>
</protein>
<keyword evidence="3" id="KW-1185">Reference proteome</keyword>
<dbReference type="Proteomes" id="UP000633619">
    <property type="component" value="Unassembled WGS sequence"/>
</dbReference>
<organism evidence="2 3">
    <name type="scientific">Thermoactinomyces intermedius</name>
    <dbReference type="NCBI Taxonomy" id="2024"/>
    <lineage>
        <taxon>Bacteria</taxon>
        <taxon>Bacillati</taxon>
        <taxon>Bacillota</taxon>
        <taxon>Bacilli</taxon>
        <taxon>Bacillales</taxon>
        <taxon>Thermoactinomycetaceae</taxon>
        <taxon>Thermoactinomyces</taxon>
    </lineage>
</organism>
<comment type="caution">
    <text evidence="2">The sequence shown here is derived from an EMBL/GenBank/DDBJ whole genome shotgun (WGS) entry which is preliminary data.</text>
</comment>
<accession>A0A8I1ACK7</accession>
<gene>
    <name evidence="2" type="ORF">I8U20_05995</name>
</gene>
<dbReference type="EMBL" id="JAECVW010000002">
    <property type="protein sequence ID" value="MBH8594879.1"/>
    <property type="molecule type" value="Genomic_DNA"/>
</dbReference>
<dbReference type="RefSeq" id="WP_181732531.1">
    <property type="nucleotide sequence ID" value="NZ_JACEIR010000008.1"/>
</dbReference>
<reference evidence="2 3" key="1">
    <citation type="submission" date="2020-12" db="EMBL/GenBank/DDBJ databases">
        <title>WGS of Thermoactinomyces spp.</title>
        <authorList>
            <person name="Cheng K."/>
        </authorList>
    </citation>
    <scope>NUCLEOTIDE SEQUENCE [LARGE SCALE GENOMIC DNA]</scope>
    <source>
        <strain evidence="3">CICC 10671\DSM 43846</strain>
    </source>
</reference>
<evidence type="ECO:0000256" key="1">
    <source>
        <dbReference type="SAM" id="MobiDB-lite"/>
    </source>
</evidence>
<sequence>MSKNELNISENNGQINISHGGPQNVSQTVNLGKLDEEDPKRQLVEVLEKIVKELEKTESLPPEKKEEALYDLEEASSKVSADQMSANFLSILNTKLQNLSGLLAGSEAVCQLINTAVSILEKIKG</sequence>
<evidence type="ECO:0000313" key="2">
    <source>
        <dbReference type="EMBL" id="MBH8594879.1"/>
    </source>
</evidence>